<sequence length="489" mass="54990">MIDLLKQLRVPELRDVDCMNEEKLSDVLQGFLMECCYLTVLDDLSDLLLMDKLLIKVLADSRNGSRVIITTRNSKIPSSTDPWDSSSAFDGVNPDGELLPLKERILSKLGGSPTKIVLLGGLLSTTTLSGCTKLVDQLPGRPTLQDIVHLSVNDLSEGLKQCALYLTLFPKESEIPTRRLFRLWLAENLVSSASENSAEACFEILVSRHMIKEARQKWDRSAQSCRLPGLLHDVFYQMAENERFLKIFDCSIHDKKNFDAPRMAIHRDISGVGEANAHMNVPEAGRERLETNAQEARVEITPAEPDQRLSTSENSTPPLGVQQLLSYVSFNTMKLGTQAGEIVALLKPLVPTRDLSLLRVLDLEGVYKPFLPEELGNILPNVKYMGLRWTLLESLPKSVVRLSCLETLDLKYTNITQVPVSIWEVESLQHLYMNEVSFNKSVHPQLHSKKSLNCNIQKVLAKSPTFNCRNWCQTSYSDKCTHLLITSQD</sequence>
<name>A0A059BC28_EUCGR</name>
<keyword evidence="2" id="KW-0611">Plant defense</keyword>
<proteinExistence type="predicted"/>
<dbReference type="SUPFAM" id="SSF52047">
    <property type="entry name" value="RNI-like"/>
    <property type="match status" value="1"/>
</dbReference>
<dbReference type="GO" id="GO:0043531">
    <property type="term" value="F:ADP binding"/>
    <property type="evidence" value="ECO:0007669"/>
    <property type="project" value="InterPro"/>
</dbReference>
<dbReference type="Pfam" id="PF23598">
    <property type="entry name" value="LRR_14"/>
    <property type="match status" value="1"/>
</dbReference>
<protein>
    <submittedName>
        <fullName evidence="6">Uncharacterized protein</fullName>
    </submittedName>
</protein>
<evidence type="ECO:0000256" key="2">
    <source>
        <dbReference type="ARBA" id="ARBA00022821"/>
    </source>
</evidence>
<evidence type="ECO:0000313" key="6">
    <source>
        <dbReference type="EMBL" id="KCW63777.1"/>
    </source>
</evidence>
<dbReference type="Gene3D" id="1.10.10.10">
    <property type="entry name" value="Winged helix-like DNA-binding domain superfamily/Winged helix DNA-binding domain"/>
    <property type="match status" value="1"/>
</dbReference>
<dbReference type="InterPro" id="IPR044974">
    <property type="entry name" value="Disease_R_plants"/>
</dbReference>
<dbReference type="AlphaFoldDB" id="A0A059BC28"/>
<dbReference type="InParanoid" id="A0A059BC28"/>
<feature type="domain" description="NB-ARC" evidence="3">
    <location>
        <begin position="11"/>
        <end position="78"/>
    </location>
</feature>
<reference evidence="6" key="1">
    <citation type="submission" date="2013-07" db="EMBL/GenBank/DDBJ databases">
        <title>The genome of Eucalyptus grandis.</title>
        <authorList>
            <person name="Schmutz J."/>
            <person name="Hayes R."/>
            <person name="Myburg A."/>
            <person name="Tuskan G."/>
            <person name="Grattapaglia D."/>
            <person name="Rokhsar D.S."/>
        </authorList>
    </citation>
    <scope>NUCLEOTIDE SEQUENCE</scope>
    <source>
        <tissue evidence="6">Leaf extractions</tissue>
    </source>
</reference>
<feature type="domain" description="Disease resistance protein winged helix" evidence="4">
    <location>
        <begin position="168"/>
        <end position="234"/>
    </location>
</feature>
<dbReference type="InterPro" id="IPR032675">
    <property type="entry name" value="LRR_dom_sf"/>
</dbReference>
<dbReference type="eggNOG" id="KOG4658">
    <property type="taxonomic scope" value="Eukaryota"/>
</dbReference>
<dbReference type="Gene3D" id="3.80.10.10">
    <property type="entry name" value="Ribonuclease Inhibitor"/>
    <property type="match status" value="1"/>
</dbReference>
<dbReference type="EMBL" id="KK198759">
    <property type="protein sequence ID" value="KCW63777.1"/>
    <property type="molecule type" value="Genomic_DNA"/>
</dbReference>
<organism evidence="6">
    <name type="scientific">Eucalyptus grandis</name>
    <name type="common">Flooded gum</name>
    <dbReference type="NCBI Taxonomy" id="71139"/>
    <lineage>
        <taxon>Eukaryota</taxon>
        <taxon>Viridiplantae</taxon>
        <taxon>Streptophyta</taxon>
        <taxon>Embryophyta</taxon>
        <taxon>Tracheophyta</taxon>
        <taxon>Spermatophyta</taxon>
        <taxon>Magnoliopsida</taxon>
        <taxon>eudicotyledons</taxon>
        <taxon>Gunneridae</taxon>
        <taxon>Pentapetalae</taxon>
        <taxon>rosids</taxon>
        <taxon>malvids</taxon>
        <taxon>Myrtales</taxon>
        <taxon>Myrtaceae</taxon>
        <taxon>Myrtoideae</taxon>
        <taxon>Eucalypteae</taxon>
        <taxon>Eucalyptus</taxon>
    </lineage>
</organism>
<dbReference type="Gene3D" id="3.40.50.300">
    <property type="entry name" value="P-loop containing nucleotide triphosphate hydrolases"/>
    <property type="match status" value="1"/>
</dbReference>
<evidence type="ECO:0000259" key="5">
    <source>
        <dbReference type="Pfam" id="PF23598"/>
    </source>
</evidence>
<dbReference type="InterPro" id="IPR027417">
    <property type="entry name" value="P-loop_NTPase"/>
</dbReference>
<dbReference type="InterPro" id="IPR002182">
    <property type="entry name" value="NB-ARC"/>
</dbReference>
<gene>
    <name evidence="6" type="ORF">EUGRSUZ_G01440</name>
</gene>
<dbReference type="SUPFAM" id="SSF52540">
    <property type="entry name" value="P-loop containing nucleoside triphosphate hydrolases"/>
    <property type="match status" value="1"/>
</dbReference>
<dbReference type="GO" id="GO:0051707">
    <property type="term" value="P:response to other organism"/>
    <property type="evidence" value="ECO:0007669"/>
    <property type="project" value="UniProtKB-ARBA"/>
</dbReference>
<dbReference type="Pfam" id="PF00931">
    <property type="entry name" value="NB-ARC"/>
    <property type="match status" value="1"/>
</dbReference>
<evidence type="ECO:0000259" key="4">
    <source>
        <dbReference type="Pfam" id="PF23559"/>
    </source>
</evidence>
<dbReference type="PANTHER" id="PTHR23155:SF955">
    <property type="entry name" value="AAA+ ATPASE DOMAIN-CONTAINING PROTEIN"/>
    <property type="match status" value="1"/>
</dbReference>
<dbReference type="InterPro" id="IPR036388">
    <property type="entry name" value="WH-like_DNA-bd_sf"/>
</dbReference>
<evidence type="ECO:0000256" key="1">
    <source>
        <dbReference type="ARBA" id="ARBA00022737"/>
    </source>
</evidence>
<feature type="domain" description="Disease resistance R13L4/SHOC-2-like LRR" evidence="5">
    <location>
        <begin position="350"/>
        <end position="435"/>
    </location>
</feature>
<dbReference type="Gramene" id="KCW63777">
    <property type="protein sequence ID" value="KCW63777"/>
    <property type="gene ID" value="EUGRSUZ_G01440"/>
</dbReference>
<dbReference type="InterPro" id="IPR058922">
    <property type="entry name" value="WHD_DRP"/>
</dbReference>
<dbReference type="Pfam" id="PF23559">
    <property type="entry name" value="WHD_DRP"/>
    <property type="match status" value="1"/>
</dbReference>
<accession>A0A059BC28</accession>
<dbReference type="InterPro" id="IPR055414">
    <property type="entry name" value="LRR_R13L4/SHOC2-like"/>
</dbReference>
<dbReference type="PANTHER" id="PTHR23155">
    <property type="entry name" value="DISEASE RESISTANCE PROTEIN RP"/>
    <property type="match status" value="1"/>
</dbReference>
<keyword evidence="1" id="KW-0677">Repeat</keyword>
<evidence type="ECO:0000259" key="3">
    <source>
        <dbReference type="Pfam" id="PF00931"/>
    </source>
</evidence>
<dbReference type="GO" id="GO:0006952">
    <property type="term" value="P:defense response"/>
    <property type="evidence" value="ECO:0007669"/>
    <property type="project" value="UniProtKB-KW"/>
</dbReference>